<dbReference type="Gene3D" id="3.40.250.10">
    <property type="entry name" value="Rhodanese-like domain"/>
    <property type="match status" value="1"/>
</dbReference>
<keyword evidence="4" id="KW-1185">Reference proteome</keyword>
<accession>L0ID58</accession>
<dbReference type="eggNOG" id="arCOG00517">
    <property type="taxonomic scope" value="Archaea"/>
</dbReference>
<dbReference type="PANTHER" id="PTHR43084:SF1">
    <property type="entry name" value="PERSULFIDE DIOXYGENASE ETHE1, MITOCHONDRIAL"/>
    <property type="match status" value="1"/>
</dbReference>
<dbReference type="GeneID" id="14377987"/>
<dbReference type="GO" id="GO:0016787">
    <property type="term" value="F:hydrolase activity"/>
    <property type="evidence" value="ECO:0007669"/>
    <property type="project" value="UniProtKB-KW"/>
</dbReference>
<dbReference type="GO" id="GO:0050313">
    <property type="term" value="F:sulfur dioxygenase activity"/>
    <property type="evidence" value="ECO:0007669"/>
    <property type="project" value="InterPro"/>
</dbReference>
<dbReference type="GO" id="GO:0070813">
    <property type="term" value="P:hydrogen sulfide metabolic process"/>
    <property type="evidence" value="ECO:0007669"/>
    <property type="project" value="TreeGrafter"/>
</dbReference>
<dbReference type="SMART" id="SM00849">
    <property type="entry name" value="Lactamase_B"/>
    <property type="match status" value="1"/>
</dbReference>
<evidence type="ECO:0000313" key="3">
    <source>
        <dbReference type="EMBL" id="AGB17485.1"/>
    </source>
</evidence>
<dbReference type="CDD" id="cd07724">
    <property type="entry name" value="POD-like_MBL-fold"/>
    <property type="match status" value="1"/>
</dbReference>
<dbReference type="PROSITE" id="PS50206">
    <property type="entry name" value="RHODANESE_3"/>
    <property type="match status" value="1"/>
</dbReference>
<dbReference type="Gene3D" id="3.60.15.10">
    <property type="entry name" value="Ribonuclease Z/Hydroxyacylglutathione hydrolase-like"/>
    <property type="match status" value="1"/>
</dbReference>
<name>L0ID58_HALRX</name>
<dbReference type="EMBL" id="CP003050">
    <property type="protein sequence ID" value="AGB17485.1"/>
    <property type="molecule type" value="Genomic_DNA"/>
</dbReference>
<dbReference type="RefSeq" id="WP_015302072.1">
    <property type="nucleotide sequence ID" value="NC_019964.1"/>
</dbReference>
<keyword evidence="3" id="KW-0378">Hydrolase</keyword>
<dbReference type="STRING" id="797302.Halru_2915"/>
<dbReference type="AlphaFoldDB" id="L0ID58"/>
<dbReference type="Pfam" id="PF00753">
    <property type="entry name" value="Lactamase_B"/>
    <property type="match status" value="1"/>
</dbReference>
<sequence>MSKTIESDPTIDPDEVAARRDDDDFYVLDVRREEDFDEWHVEGSTNLPIYDDLLENDLSGLEAAIDDIPQDDEVTVVCAAGVTSATAAAHLREHGFDARSMADGMTGWGQVHVAYPVDGDGTRVSEPTTTDAPSVDGVTQVVRPGTGCVSYLVEAGDEAVVVDPSLYVDEYRALADERDVEIVAAVDTHAHADHVSGGRVMAQEWGIPYYLHEGDGGELEDFESVADGDSIPVGDRTLDVLHTPGHTPGSISLRWEDGLLSGDTLFIRSVGRPDLEGNTEADVREGATELFSSLETLAALPDDTAVLPGHMSDEEIRPLATTLGELEAENDLFGEDDQEAFIQTIVDGLSDEPANYNRIKAINWGEEALTEEAESLELGPNNCAAN</sequence>
<dbReference type="SMART" id="SM00450">
    <property type="entry name" value="RHOD"/>
    <property type="match status" value="1"/>
</dbReference>
<dbReference type="Pfam" id="PF00581">
    <property type="entry name" value="Rhodanese"/>
    <property type="match status" value="1"/>
</dbReference>
<proteinExistence type="predicted"/>
<organism evidence="3 4">
    <name type="scientific">Halovivax ruber (strain DSM 18193 / JCM 13892 / XH-70)</name>
    <dbReference type="NCBI Taxonomy" id="797302"/>
    <lineage>
        <taxon>Archaea</taxon>
        <taxon>Methanobacteriati</taxon>
        <taxon>Methanobacteriota</taxon>
        <taxon>Stenosarchaea group</taxon>
        <taxon>Halobacteria</taxon>
        <taxon>Halobacteriales</taxon>
        <taxon>Natrialbaceae</taxon>
        <taxon>Halovivax</taxon>
    </lineage>
</organism>
<dbReference type="GO" id="GO:0006749">
    <property type="term" value="P:glutathione metabolic process"/>
    <property type="evidence" value="ECO:0007669"/>
    <property type="project" value="InterPro"/>
</dbReference>
<dbReference type="InterPro" id="IPR001279">
    <property type="entry name" value="Metallo-B-lactamas"/>
</dbReference>
<dbReference type="InterPro" id="IPR044528">
    <property type="entry name" value="POD-like_MBL-fold"/>
</dbReference>
<dbReference type="OrthoDB" id="9180at2157"/>
<dbReference type="InterPro" id="IPR051682">
    <property type="entry name" value="Mito_Persulfide_Diox"/>
</dbReference>
<dbReference type="eggNOG" id="arCOG02021">
    <property type="taxonomic scope" value="Archaea"/>
</dbReference>
<reference evidence="3" key="1">
    <citation type="submission" date="2011-09" db="EMBL/GenBank/DDBJ databases">
        <title>Complete sequence of Halovivax ruber XH-70.</title>
        <authorList>
            <consortium name="US DOE Joint Genome Institute"/>
            <person name="Lucas S."/>
            <person name="Han J."/>
            <person name="Lapidus A."/>
            <person name="Cheng J.-F."/>
            <person name="Goodwin L."/>
            <person name="Pitluck S."/>
            <person name="Peters L."/>
            <person name="Mikhailova N."/>
            <person name="Davenport K."/>
            <person name="Detter J.C."/>
            <person name="Han C."/>
            <person name="Tapia R."/>
            <person name="Land M."/>
            <person name="Hauser L."/>
            <person name="Kyrpides N."/>
            <person name="Ivanova N."/>
            <person name="Pagani I."/>
            <person name="Sproer C."/>
            <person name="Anderson I."/>
            <person name="Woyke T."/>
        </authorList>
    </citation>
    <scope>NUCLEOTIDE SEQUENCE</scope>
    <source>
        <strain evidence="3">XH-70</strain>
    </source>
</reference>
<dbReference type="Proteomes" id="UP000010846">
    <property type="component" value="Chromosome"/>
</dbReference>
<feature type="domain" description="Rhodanese" evidence="2">
    <location>
        <begin position="21"/>
        <end position="114"/>
    </location>
</feature>
<dbReference type="PANTHER" id="PTHR43084">
    <property type="entry name" value="PERSULFIDE DIOXYGENASE ETHE1"/>
    <property type="match status" value="1"/>
</dbReference>
<protein>
    <submittedName>
        <fullName evidence="3">Zn-dependent hydrolase, glyoxylase</fullName>
    </submittedName>
</protein>
<evidence type="ECO:0000313" key="4">
    <source>
        <dbReference type="Proteomes" id="UP000010846"/>
    </source>
</evidence>
<dbReference type="SUPFAM" id="SSF56281">
    <property type="entry name" value="Metallo-hydrolase/oxidoreductase"/>
    <property type="match status" value="1"/>
</dbReference>
<dbReference type="HOGENOM" id="CLU_030571_7_2_2"/>
<dbReference type="SUPFAM" id="SSF52821">
    <property type="entry name" value="Rhodanese/Cell cycle control phosphatase"/>
    <property type="match status" value="1"/>
</dbReference>
<dbReference type="KEGG" id="hru:Halru_2915"/>
<keyword evidence="1" id="KW-0479">Metal-binding</keyword>
<dbReference type="InterPro" id="IPR036873">
    <property type="entry name" value="Rhodanese-like_dom_sf"/>
</dbReference>
<dbReference type="InterPro" id="IPR036866">
    <property type="entry name" value="RibonucZ/Hydroxyglut_hydro"/>
</dbReference>
<gene>
    <name evidence="3" type="ordered locus">Halru_2915</name>
</gene>
<dbReference type="GO" id="GO:0046872">
    <property type="term" value="F:metal ion binding"/>
    <property type="evidence" value="ECO:0007669"/>
    <property type="project" value="UniProtKB-KW"/>
</dbReference>
<evidence type="ECO:0000256" key="1">
    <source>
        <dbReference type="ARBA" id="ARBA00022723"/>
    </source>
</evidence>
<evidence type="ECO:0000259" key="2">
    <source>
        <dbReference type="PROSITE" id="PS50206"/>
    </source>
</evidence>
<dbReference type="InterPro" id="IPR001763">
    <property type="entry name" value="Rhodanese-like_dom"/>
</dbReference>